<dbReference type="RefSeq" id="WP_139013102.1">
    <property type="nucleotide sequence ID" value="NZ_VBSN01000049.1"/>
</dbReference>
<dbReference type="EMBL" id="VBSN01000049">
    <property type="protein sequence ID" value="KAA6438299.1"/>
    <property type="molecule type" value="Genomic_DNA"/>
</dbReference>
<name>A0A5M8QQD0_9BACT</name>
<dbReference type="Proteomes" id="UP000323994">
    <property type="component" value="Unassembled WGS sequence"/>
</dbReference>
<keyword evidence="2" id="KW-1185">Reference proteome</keyword>
<comment type="caution">
    <text evidence="1">The sequence shown here is derived from an EMBL/GenBank/DDBJ whole genome shotgun (WGS) entry which is preliminary data.</text>
</comment>
<organism evidence="1 2">
    <name type="scientific">Dyadobacter flavalbus</name>
    <dbReference type="NCBI Taxonomy" id="2579942"/>
    <lineage>
        <taxon>Bacteria</taxon>
        <taxon>Pseudomonadati</taxon>
        <taxon>Bacteroidota</taxon>
        <taxon>Cytophagia</taxon>
        <taxon>Cytophagales</taxon>
        <taxon>Spirosomataceae</taxon>
        <taxon>Dyadobacter</taxon>
    </lineage>
</organism>
<proteinExistence type="predicted"/>
<accession>A0A5M8QQD0</accession>
<reference evidence="1 2" key="1">
    <citation type="submission" date="2019-05" db="EMBL/GenBank/DDBJ databases">
        <authorList>
            <person name="Qu J.-H."/>
        </authorList>
    </citation>
    <scope>NUCLEOTIDE SEQUENCE [LARGE SCALE GENOMIC DNA]</scope>
    <source>
        <strain evidence="1 2">NS28</strain>
    </source>
</reference>
<evidence type="ECO:0000313" key="1">
    <source>
        <dbReference type="EMBL" id="KAA6438299.1"/>
    </source>
</evidence>
<sequence length="192" mass="21631">MLAKRTPALIFVCAVTLSYYGLIRWKHKYDRPWAYAADHAAPLLVGKWQGRFNDPDGVSKQMDLEITEPEVDDDILNQSKSRGRRGNRSLNFTGSAVITSSLGTEKNRLEGKLGNSDGHEITRINFIPVNEKKQIRESFNVADTEPGGLWQGDSIQLKLVFNYITKTGSAFWSSGDARFTKHTPVTLYRKNP</sequence>
<protein>
    <submittedName>
        <fullName evidence="1">Uncharacterized protein</fullName>
    </submittedName>
</protein>
<gene>
    <name evidence="1" type="ORF">FEM33_16510</name>
</gene>
<dbReference type="AlphaFoldDB" id="A0A5M8QQD0"/>
<evidence type="ECO:0000313" key="2">
    <source>
        <dbReference type="Proteomes" id="UP000323994"/>
    </source>
</evidence>
<dbReference type="OrthoDB" id="962108at2"/>